<dbReference type="InterPro" id="IPR002347">
    <property type="entry name" value="SDR_fam"/>
</dbReference>
<dbReference type="Gene3D" id="3.40.50.720">
    <property type="entry name" value="NAD(P)-binding Rossmann-like Domain"/>
    <property type="match status" value="1"/>
</dbReference>
<reference evidence="2 3" key="1">
    <citation type="journal article" date="2014" name="Nature">
        <title>An environmental bacterial taxon with a large and distinct metabolic repertoire.</title>
        <authorList>
            <person name="Wilson M.C."/>
            <person name="Mori T."/>
            <person name="Ruckert C."/>
            <person name="Uria A.R."/>
            <person name="Helf M.J."/>
            <person name="Takada K."/>
            <person name="Gernert C."/>
            <person name="Steffens U.A."/>
            <person name="Heycke N."/>
            <person name="Schmitt S."/>
            <person name="Rinke C."/>
            <person name="Helfrich E.J."/>
            <person name="Brachmann A.O."/>
            <person name="Gurgui C."/>
            <person name="Wakimoto T."/>
            <person name="Kracht M."/>
            <person name="Crusemann M."/>
            <person name="Hentschel U."/>
            <person name="Abe I."/>
            <person name="Matsunaga S."/>
            <person name="Kalinowski J."/>
            <person name="Takeyama H."/>
            <person name="Piel J."/>
        </authorList>
    </citation>
    <scope>NUCLEOTIDE SEQUENCE [LARGE SCALE GENOMIC DNA]</scope>
    <source>
        <strain evidence="3">TSY2</strain>
    </source>
</reference>
<dbReference type="CDD" id="cd05233">
    <property type="entry name" value="SDR_c"/>
    <property type="match status" value="1"/>
</dbReference>
<dbReference type="GO" id="GO:0016616">
    <property type="term" value="F:oxidoreductase activity, acting on the CH-OH group of donors, NAD or NADP as acceptor"/>
    <property type="evidence" value="ECO:0007669"/>
    <property type="project" value="TreeGrafter"/>
</dbReference>
<comment type="similarity">
    <text evidence="1">Belongs to the short-chain dehydrogenases/reductases (SDR) family.</text>
</comment>
<proteinExistence type="inferred from homology"/>
<evidence type="ECO:0008006" key="4">
    <source>
        <dbReference type="Google" id="ProtNLM"/>
    </source>
</evidence>
<dbReference type="Pfam" id="PF13561">
    <property type="entry name" value="adh_short_C2"/>
    <property type="match status" value="1"/>
</dbReference>
<dbReference type="InterPro" id="IPR036291">
    <property type="entry name" value="NAD(P)-bd_dom_sf"/>
</dbReference>
<dbReference type="Proteomes" id="UP000019140">
    <property type="component" value="Unassembled WGS sequence"/>
</dbReference>
<evidence type="ECO:0000313" key="2">
    <source>
        <dbReference type="EMBL" id="ETX08820.1"/>
    </source>
</evidence>
<accession>W4MF82</accession>
<comment type="caution">
    <text evidence="2">The sequence shown here is derived from an EMBL/GenBank/DDBJ whole genome shotgun (WGS) entry which is preliminary data.</text>
</comment>
<dbReference type="SUPFAM" id="SSF51735">
    <property type="entry name" value="NAD(P)-binding Rossmann-fold domains"/>
    <property type="match status" value="1"/>
</dbReference>
<dbReference type="PRINTS" id="PR00081">
    <property type="entry name" value="GDHRDH"/>
</dbReference>
<name>W4MF82_9BACT</name>
<dbReference type="PANTHER" id="PTHR42760">
    <property type="entry name" value="SHORT-CHAIN DEHYDROGENASES/REDUCTASES FAMILY MEMBER"/>
    <property type="match status" value="1"/>
</dbReference>
<dbReference type="AlphaFoldDB" id="W4MF82"/>
<keyword evidence="3" id="KW-1185">Reference proteome</keyword>
<dbReference type="EMBL" id="AZHX01000125">
    <property type="protein sequence ID" value="ETX08820.1"/>
    <property type="molecule type" value="Genomic_DNA"/>
</dbReference>
<organism evidence="2 3">
    <name type="scientific">Candidatus Entotheonella gemina</name>
    <dbReference type="NCBI Taxonomy" id="1429439"/>
    <lineage>
        <taxon>Bacteria</taxon>
        <taxon>Pseudomonadati</taxon>
        <taxon>Nitrospinota/Tectimicrobiota group</taxon>
        <taxon>Candidatus Tectimicrobiota</taxon>
        <taxon>Candidatus Entotheonellia</taxon>
        <taxon>Candidatus Entotheonellales</taxon>
        <taxon>Candidatus Entotheonellaceae</taxon>
        <taxon>Candidatus Entotheonella</taxon>
    </lineage>
</organism>
<protein>
    <recommendedName>
        <fullName evidence="4">SDR family oxidoreductase</fullName>
    </recommendedName>
</protein>
<feature type="non-terminal residue" evidence="2">
    <location>
        <position position="1"/>
    </location>
</feature>
<evidence type="ECO:0000313" key="3">
    <source>
        <dbReference type="Proteomes" id="UP000019140"/>
    </source>
</evidence>
<evidence type="ECO:0000256" key="1">
    <source>
        <dbReference type="ARBA" id="ARBA00006484"/>
    </source>
</evidence>
<sequence>LVNNAAIDAPPGNAWDLSDEEWQRTIDVNVSGVFYCSRAALEPMLATGKGCIVNLSSQSARIGAKGMSPAYNTSKAAVLGLTVAFSAQVAERGVRVNAIMPGLVESRDFGWTPEHRAARAAEYPLGLGTPRDIGEAVRYLVSPASRWVSGTALHISGGYQRGNPLF</sequence>
<gene>
    <name evidence="2" type="ORF">ETSY2_03055</name>
</gene>
<dbReference type="HOGENOM" id="CLU_1597888_0_0_7"/>